<reference evidence="2 3" key="1">
    <citation type="submission" date="2022-09" db="EMBL/GenBank/DDBJ databases">
        <authorList>
            <person name="Kop L."/>
        </authorList>
    </citation>
    <scope>NUCLEOTIDE SEQUENCE [LARGE SCALE GENOMIC DNA]</scope>
    <source>
        <strain evidence="2 3">347</strain>
    </source>
</reference>
<keyword evidence="3" id="KW-1185">Reference proteome</keyword>
<evidence type="ECO:0000313" key="3">
    <source>
        <dbReference type="Proteomes" id="UP001157733"/>
    </source>
</evidence>
<proteinExistence type="predicted"/>
<dbReference type="EMBL" id="OX336137">
    <property type="protein sequence ID" value="CAI2719568.1"/>
    <property type="molecule type" value="Genomic_DNA"/>
</dbReference>
<feature type="region of interest" description="Disordered" evidence="1">
    <location>
        <begin position="1"/>
        <end position="35"/>
    </location>
</feature>
<name>A0ABM9HHD5_9BACT</name>
<gene>
    <name evidence="2" type="ORF">NSPWAT_2712</name>
</gene>
<sequence>MRKVIDHPHPTRHLRSASVKGEGVLRVPSPLAGEG</sequence>
<accession>A0ABM9HHD5</accession>
<dbReference type="Proteomes" id="UP001157733">
    <property type="component" value="Chromosome"/>
</dbReference>
<protein>
    <submittedName>
        <fullName evidence="2">Uncharacterized protein</fullName>
    </submittedName>
</protein>
<organism evidence="2 3">
    <name type="scientific">Nitrospina watsonii</name>
    <dbReference type="NCBI Taxonomy" id="1323948"/>
    <lineage>
        <taxon>Bacteria</taxon>
        <taxon>Pseudomonadati</taxon>
        <taxon>Nitrospinota/Tectimicrobiota group</taxon>
        <taxon>Nitrospinota</taxon>
        <taxon>Nitrospinia</taxon>
        <taxon>Nitrospinales</taxon>
        <taxon>Nitrospinaceae</taxon>
        <taxon>Nitrospina</taxon>
    </lineage>
</organism>
<evidence type="ECO:0000313" key="2">
    <source>
        <dbReference type="EMBL" id="CAI2719568.1"/>
    </source>
</evidence>
<evidence type="ECO:0000256" key="1">
    <source>
        <dbReference type="SAM" id="MobiDB-lite"/>
    </source>
</evidence>